<dbReference type="InterPro" id="IPR013563">
    <property type="entry name" value="Oligopep_ABC_C"/>
</dbReference>
<keyword evidence="6 9" id="KW-0067">ATP-binding</keyword>
<gene>
    <name evidence="9" type="ORF">ACFPZ3_33505</name>
</gene>
<dbReference type="SMART" id="SM00382">
    <property type="entry name" value="AAA"/>
    <property type="match status" value="2"/>
</dbReference>
<dbReference type="InterPro" id="IPR017871">
    <property type="entry name" value="ABC_transporter-like_CS"/>
</dbReference>
<evidence type="ECO:0000256" key="4">
    <source>
        <dbReference type="ARBA" id="ARBA00022475"/>
    </source>
</evidence>
<feature type="domain" description="ABC transporter" evidence="8">
    <location>
        <begin position="3"/>
        <end position="234"/>
    </location>
</feature>
<reference evidence="10" key="1">
    <citation type="journal article" date="2019" name="Int. J. Syst. Evol. Microbiol.">
        <title>The Global Catalogue of Microorganisms (GCM) 10K type strain sequencing project: providing services to taxonomists for standard genome sequencing and annotation.</title>
        <authorList>
            <consortium name="The Broad Institute Genomics Platform"/>
            <consortium name="The Broad Institute Genome Sequencing Center for Infectious Disease"/>
            <person name="Wu L."/>
            <person name="Ma J."/>
        </authorList>
    </citation>
    <scope>NUCLEOTIDE SEQUENCE [LARGE SCALE GENOMIC DNA]</scope>
    <source>
        <strain evidence="10">CCUG 53903</strain>
    </source>
</reference>
<organism evidence="9 10">
    <name type="scientific">Nonomuraea insulae</name>
    <dbReference type="NCBI Taxonomy" id="1616787"/>
    <lineage>
        <taxon>Bacteria</taxon>
        <taxon>Bacillati</taxon>
        <taxon>Actinomycetota</taxon>
        <taxon>Actinomycetes</taxon>
        <taxon>Streptosporangiales</taxon>
        <taxon>Streptosporangiaceae</taxon>
        <taxon>Nonomuraea</taxon>
    </lineage>
</organism>
<dbReference type="EMBL" id="JBHSPA010000041">
    <property type="protein sequence ID" value="MFC5828811.1"/>
    <property type="molecule type" value="Genomic_DNA"/>
</dbReference>
<keyword evidence="5" id="KW-0547">Nucleotide-binding</keyword>
<dbReference type="InterPro" id="IPR027417">
    <property type="entry name" value="P-loop_NTPase"/>
</dbReference>
<dbReference type="CDD" id="cd03257">
    <property type="entry name" value="ABC_NikE_OppD_transporters"/>
    <property type="match status" value="2"/>
</dbReference>
<protein>
    <submittedName>
        <fullName evidence="9">Oligopeptide/dipeptide ABC transporter ATP-binding protein</fullName>
    </submittedName>
</protein>
<name>A0ABW1CSQ8_9ACTN</name>
<feature type="domain" description="ABC transporter" evidence="8">
    <location>
        <begin position="316"/>
        <end position="557"/>
    </location>
</feature>
<evidence type="ECO:0000256" key="6">
    <source>
        <dbReference type="ARBA" id="ARBA00022840"/>
    </source>
</evidence>
<dbReference type="InterPro" id="IPR003593">
    <property type="entry name" value="AAA+_ATPase"/>
</dbReference>
<proteinExistence type="inferred from homology"/>
<evidence type="ECO:0000256" key="1">
    <source>
        <dbReference type="ARBA" id="ARBA00004202"/>
    </source>
</evidence>
<evidence type="ECO:0000256" key="7">
    <source>
        <dbReference type="ARBA" id="ARBA00023136"/>
    </source>
</evidence>
<dbReference type="PANTHER" id="PTHR43297:SF2">
    <property type="entry name" value="DIPEPTIDE TRANSPORT ATP-BINDING PROTEIN DPPD"/>
    <property type="match status" value="1"/>
</dbReference>
<keyword evidence="3" id="KW-0813">Transport</keyword>
<comment type="subcellular location">
    <subcellularLocation>
        <location evidence="1">Cell membrane</location>
        <topology evidence="1">Peripheral membrane protein</topology>
    </subcellularLocation>
</comment>
<dbReference type="RefSeq" id="WP_379518310.1">
    <property type="nucleotide sequence ID" value="NZ_JBHSPA010000041.1"/>
</dbReference>
<keyword evidence="10" id="KW-1185">Reference proteome</keyword>
<dbReference type="PANTHER" id="PTHR43297">
    <property type="entry name" value="OLIGOPEPTIDE TRANSPORT ATP-BINDING PROTEIN APPD"/>
    <property type="match status" value="1"/>
</dbReference>
<evidence type="ECO:0000313" key="10">
    <source>
        <dbReference type="Proteomes" id="UP001596058"/>
    </source>
</evidence>
<dbReference type="InterPro" id="IPR003439">
    <property type="entry name" value="ABC_transporter-like_ATP-bd"/>
</dbReference>
<evidence type="ECO:0000259" key="8">
    <source>
        <dbReference type="PROSITE" id="PS50893"/>
    </source>
</evidence>
<dbReference type="PROSITE" id="PS50893">
    <property type="entry name" value="ABC_TRANSPORTER_2"/>
    <property type="match status" value="2"/>
</dbReference>
<dbReference type="SUPFAM" id="SSF52540">
    <property type="entry name" value="P-loop containing nucleoside triphosphate hydrolases"/>
    <property type="match status" value="2"/>
</dbReference>
<sequence>MMLSLRDMTVSYGGLAAVDRIDLDVAEGEVVALVGESGCGKSSLARALLGLLPRTATVTGSARLGDDELAGRTDWKNIRGRQIAIVPQGAMTGLSPVHRIGGQLTEMLTLHGGHADPAELLERVGLHAATLRCYPHELSGGQRQRIAIALALAGEPRLLIADEPTTGLDVITQRQVLALLTELGTTMLVVSHDLAGLMPYADRVAVMYAGRLAEVRPARTLATEHAHPYTAGLLNATPVADRQVSWGSIPGSAPALDLLPSGCRFAPRCPVSTSLCADEDPLLRWHGAAQVACHHHEKPTFPVVPRGVHTPGGPVVHVAAVHHHYRTRSRTVEALRGVDLDIHGGEIVGLVGESGSGKSTLARIILGLIRPSSGRVEIAGEELTTRRGRALRRLQQRIGFVHQDPYDALHPGMRVANLVAEPLVTTGTPRDNRVRDAISAAGLPTTEEFLQRFPGQLSGGQRQRVSIARALAADPLLLVADEATSMLDVSTRAGIATTLRTLAVDRALAVLFVTHDLGEAVQSCDRIVVLRNGTVVEHGLSADLASAPSHSYTAQLLEAARTT</sequence>
<dbReference type="Gene3D" id="3.40.50.300">
    <property type="entry name" value="P-loop containing nucleotide triphosphate hydrolases"/>
    <property type="match status" value="2"/>
</dbReference>
<dbReference type="InterPro" id="IPR050388">
    <property type="entry name" value="ABC_Ni/Peptide_Import"/>
</dbReference>
<evidence type="ECO:0000256" key="5">
    <source>
        <dbReference type="ARBA" id="ARBA00022741"/>
    </source>
</evidence>
<comment type="similarity">
    <text evidence="2">Belongs to the ABC transporter superfamily.</text>
</comment>
<dbReference type="NCBIfam" id="TIGR01727">
    <property type="entry name" value="oligo_HPY"/>
    <property type="match status" value="1"/>
</dbReference>
<keyword evidence="4" id="KW-1003">Cell membrane</keyword>
<evidence type="ECO:0000313" key="9">
    <source>
        <dbReference type="EMBL" id="MFC5828811.1"/>
    </source>
</evidence>
<comment type="caution">
    <text evidence="9">The sequence shown here is derived from an EMBL/GenBank/DDBJ whole genome shotgun (WGS) entry which is preliminary data.</text>
</comment>
<dbReference type="Pfam" id="PF08352">
    <property type="entry name" value="oligo_HPY"/>
    <property type="match status" value="1"/>
</dbReference>
<evidence type="ECO:0000256" key="3">
    <source>
        <dbReference type="ARBA" id="ARBA00022448"/>
    </source>
</evidence>
<keyword evidence="7" id="KW-0472">Membrane</keyword>
<accession>A0ABW1CSQ8</accession>
<dbReference type="Pfam" id="PF00005">
    <property type="entry name" value="ABC_tran"/>
    <property type="match status" value="2"/>
</dbReference>
<dbReference type="Proteomes" id="UP001596058">
    <property type="component" value="Unassembled WGS sequence"/>
</dbReference>
<dbReference type="PROSITE" id="PS00211">
    <property type="entry name" value="ABC_TRANSPORTER_1"/>
    <property type="match status" value="2"/>
</dbReference>
<dbReference type="GO" id="GO:0005524">
    <property type="term" value="F:ATP binding"/>
    <property type="evidence" value="ECO:0007669"/>
    <property type="project" value="UniProtKB-KW"/>
</dbReference>
<evidence type="ECO:0000256" key="2">
    <source>
        <dbReference type="ARBA" id="ARBA00005417"/>
    </source>
</evidence>